<sequence>MSFSLNEVVPWGRSFEEYVLMFSLSREDLAQDILGCADGPASFNTRLTKRGGRIVSVDPIYQFSRDEIERRIQETYGTVLEQTRKNAHEFVWKSIGSVEEMGRVRMEAMDDFLSDYPEGLHSGRYVAESLPALSFFDRQFSLALCSHFLFLYSEHLSLNFHVQSLVELCRVADTVRVFPLLELGAKPSRHLDSVLKILEEKGHSISIVTVDYEFQKGGNRMLEVRNADNGMSE</sequence>
<proteinExistence type="predicted"/>
<dbReference type="AlphaFoldDB" id="C6HVZ2"/>
<keyword evidence="2" id="KW-1185">Reference proteome</keyword>
<gene>
    <name evidence="1" type="ORF">UBAL3_80150043</name>
</gene>
<dbReference type="EMBL" id="GG693867">
    <property type="protein sequence ID" value="EES53254.1"/>
    <property type="molecule type" value="Genomic_DNA"/>
</dbReference>
<accession>C6HVZ2</accession>
<evidence type="ECO:0000313" key="2">
    <source>
        <dbReference type="Proteomes" id="UP000009374"/>
    </source>
</evidence>
<protein>
    <recommendedName>
        <fullName evidence="3">SAM-dependent methyltransferase</fullName>
    </recommendedName>
</protein>
<name>C6HVZ2_9BACT</name>
<organism evidence="1 2">
    <name type="scientific">Leptospirillum ferrodiazotrophum</name>
    <dbReference type="NCBI Taxonomy" id="412449"/>
    <lineage>
        <taxon>Bacteria</taxon>
        <taxon>Pseudomonadati</taxon>
        <taxon>Nitrospirota</taxon>
        <taxon>Nitrospiria</taxon>
        <taxon>Nitrospirales</taxon>
        <taxon>Nitrospiraceae</taxon>
        <taxon>Leptospirillum</taxon>
    </lineage>
</organism>
<evidence type="ECO:0008006" key="3">
    <source>
        <dbReference type="Google" id="ProtNLM"/>
    </source>
</evidence>
<dbReference type="Proteomes" id="UP000009374">
    <property type="component" value="Unassembled WGS sequence"/>
</dbReference>
<evidence type="ECO:0000313" key="1">
    <source>
        <dbReference type="EMBL" id="EES53254.1"/>
    </source>
</evidence>
<reference evidence="1 2" key="1">
    <citation type="journal article" date="2009" name="Appl. Environ. Microbiol.">
        <title>Community genomic and proteomic analyses of chemoautotrophic iron-oxidizing "Leptospirillum rubarum" (Group II) and "Leptospirillum ferrodiazotrophum" (Group III) bacteria in acid mine drainage biofilms.</title>
        <authorList>
            <person name="Goltsman D.S."/>
            <person name="Denef V.J."/>
            <person name="Singer S.W."/>
            <person name="VerBerkmoes N.C."/>
            <person name="Lefsrud M."/>
            <person name="Mueller R.S."/>
            <person name="Dick G.J."/>
            <person name="Sun C.L."/>
            <person name="Wheeler K.E."/>
            <person name="Zemla A."/>
            <person name="Baker B.J."/>
            <person name="Hauser L."/>
            <person name="Land M."/>
            <person name="Shah M.B."/>
            <person name="Thelen M.P."/>
            <person name="Hettich R.L."/>
            <person name="Banfield J.F."/>
        </authorList>
    </citation>
    <scope>NUCLEOTIDE SEQUENCE [LARGE SCALE GENOMIC DNA]</scope>
</reference>